<proteinExistence type="inferred from homology"/>
<evidence type="ECO:0000313" key="8">
    <source>
        <dbReference type="EMBL" id="ORJ26462.1"/>
    </source>
</evidence>
<evidence type="ECO:0000256" key="5">
    <source>
        <dbReference type="ARBA" id="ARBA00022989"/>
    </source>
</evidence>
<feature type="transmembrane region" description="Helical" evidence="7">
    <location>
        <begin position="184"/>
        <end position="202"/>
    </location>
</feature>
<comment type="caution">
    <text evidence="8">The sequence shown here is derived from an EMBL/GenBank/DDBJ whole genome shotgun (WGS) entry which is preliminary data.</text>
</comment>
<comment type="similarity">
    <text evidence="2 7">Belongs to the FliR/MopE/SpaR family.</text>
</comment>
<keyword evidence="4 7" id="KW-0812">Transmembrane</keyword>
<accession>A0A1X0WI45</accession>
<dbReference type="PANTHER" id="PTHR30065">
    <property type="entry name" value="FLAGELLAR BIOSYNTHETIC PROTEIN FLIR"/>
    <property type="match status" value="1"/>
</dbReference>
<dbReference type="NCBIfam" id="TIGR01401">
    <property type="entry name" value="fliR_like_III"/>
    <property type="match status" value="1"/>
</dbReference>
<keyword evidence="9" id="KW-1185">Reference proteome</keyword>
<evidence type="ECO:0000256" key="2">
    <source>
        <dbReference type="ARBA" id="ARBA00009772"/>
    </source>
</evidence>
<dbReference type="PANTHER" id="PTHR30065:SF7">
    <property type="entry name" value="SECRETION SYSTEM APPARATUS PROTEIN SSAT"/>
    <property type="match status" value="1"/>
</dbReference>
<dbReference type="Proteomes" id="UP000192536">
    <property type="component" value="Unassembled WGS sequence"/>
</dbReference>
<evidence type="ECO:0000256" key="1">
    <source>
        <dbReference type="ARBA" id="ARBA00004651"/>
    </source>
</evidence>
<feature type="transmembrane region" description="Helical" evidence="7">
    <location>
        <begin position="67"/>
        <end position="99"/>
    </location>
</feature>
<reference evidence="8 9" key="1">
    <citation type="journal article" date="2017" name="Int. J. Syst. Evol. Microbiol.">
        <title>Rouxiella badensis sp. nov. and Rouxiella silvae sp. nov. isolated from peat bog soil in Germany and emendation of the genus description.</title>
        <authorList>
            <person name="Le Fleche-Mateos A."/>
            <person name="Kugler J.H."/>
            <person name="Hansen S.H."/>
            <person name="Syldatk C."/>
            <person name="Hausmann R."/>
            <person name="Lomprez F."/>
            <person name="Vandenbogaert M."/>
            <person name="Manuguerra J.C."/>
            <person name="Grimont P.A."/>
        </authorList>
    </citation>
    <scope>NUCLEOTIDE SEQUENCE [LARGE SCALE GENOMIC DNA]</scope>
    <source>
        <strain evidence="8 9">DSM 100043</strain>
    </source>
</reference>
<feature type="transmembrane region" description="Helical" evidence="7">
    <location>
        <begin position="120"/>
        <end position="140"/>
    </location>
</feature>
<gene>
    <name evidence="8" type="ORF">BS640_06390</name>
</gene>
<dbReference type="GO" id="GO:0005886">
    <property type="term" value="C:plasma membrane"/>
    <property type="evidence" value="ECO:0007669"/>
    <property type="project" value="UniProtKB-SubCell"/>
</dbReference>
<feature type="transmembrane region" description="Helical" evidence="7">
    <location>
        <begin position="209"/>
        <end position="235"/>
    </location>
</feature>
<dbReference type="EMBL" id="MRWE01000007">
    <property type="protein sequence ID" value="ORJ26462.1"/>
    <property type="molecule type" value="Genomic_DNA"/>
</dbReference>
<keyword evidence="6 7" id="KW-0472">Membrane</keyword>
<evidence type="ECO:0000256" key="7">
    <source>
        <dbReference type="RuleBase" id="RU362072"/>
    </source>
</evidence>
<sequence>MANMWTHWMPIVGMCMLRPLGVFLLMPLFSSANLGGALNRSALLLVIALPMLPVYSDWQSPTSAMGYVMLAVGELCIGLIIGFCAAIPFWALDMAGFLIDTMRGSSMASVLNPMLGQQSSLFGIFFTQLFSVLFLMSGSFNELIDAIYQSYVTLPPGGTLSFGPDGLAFIGRQWRLMYELCLRFSMPAIVVIMLVDMAMGLINRSAQQLNVFFLAMPIKSAFALLMLVISCNFAFGDLRTYSMHFSEVSETMLSIFR</sequence>
<keyword evidence="3 7" id="KW-1003">Cell membrane</keyword>
<dbReference type="RefSeq" id="WP_017490907.1">
    <property type="nucleotide sequence ID" value="NZ_CAUQAZ010000133.1"/>
</dbReference>
<evidence type="ECO:0000256" key="3">
    <source>
        <dbReference type="ARBA" id="ARBA00022475"/>
    </source>
</evidence>
<feature type="transmembrane region" description="Helical" evidence="7">
    <location>
        <begin position="6"/>
        <end position="25"/>
    </location>
</feature>
<feature type="transmembrane region" description="Helical" evidence="7">
    <location>
        <begin position="37"/>
        <end position="55"/>
    </location>
</feature>
<dbReference type="AlphaFoldDB" id="A0A1X0WI45"/>
<dbReference type="InterPro" id="IPR006304">
    <property type="entry name" value="T3SS_SpaR/YscT"/>
</dbReference>
<dbReference type="PRINTS" id="PR00953">
    <property type="entry name" value="TYPE3IMRPROT"/>
</dbReference>
<dbReference type="STRING" id="1646377.BS640_06390"/>
<dbReference type="GeneID" id="93565598"/>
<dbReference type="Pfam" id="PF01311">
    <property type="entry name" value="Bac_export_1"/>
    <property type="match status" value="1"/>
</dbReference>
<comment type="subcellular location">
    <subcellularLocation>
        <location evidence="1 7">Cell membrane</location>
        <topology evidence="1 7">Multi-pass membrane protein</topology>
    </subcellularLocation>
</comment>
<evidence type="ECO:0000313" key="9">
    <source>
        <dbReference type="Proteomes" id="UP000192536"/>
    </source>
</evidence>
<organism evidence="8 9">
    <name type="scientific">Rouxiella badensis</name>
    <dbReference type="NCBI Taxonomy" id="1646377"/>
    <lineage>
        <taxon>Bacteria</taxon>
        <taxon>Pseudomonadati</taxon>
        <taxon>Pseudomonadota</taxon>
        <taxon>Gammaproteobacteria</taxon>
        <taxon>Enterobacterales</taxon>
        <taxon>Yersiniaceae</taxon>
        <taxon>Rouxiella</taxon>
    </lineage>
</organism>
<evidence type="ECO:0000256" key="4">
    <source>
        <dbReference type="ARBA" id="ARBA00022692"/>
    </source>
</evidence>
<keyword evidence="5 7" id="KW-1133">Transmembrane helix</keyword>
<evidence type="ECO:0000256" key="6">
    <source>
        <dbReference type="ARBA" id="ARBA00023136"/>
    </source>
</evidence>
<name>A0A1X0WI45_9GAMM</name>
<dbReference type="GO" id="GO:0006605">
    <property type="term" value="P:protein targeting"/>
    <property type="evidence" value="ECO:0007669"/>
    <property type="project" value="UniProtKB-UniRule"/>
</dbReference>
<protein>
    <submittedName>
        <fullName evidence="8">EscT/YscT/HrcT family type III secretion system export apparatus protein</fullName>
    </submittedName>
</protein>
<dbReference type="InterPro" id="IPR002010">
    <property type="entry name" value="T3SS_IM_R"/>
</dbReference>